<sequence>MVKRALAEVAVLVAAVLLVVAGCGQPPSHAVPHPSPNPSPCPPG</sequence>
<organism evidence="1">
    <name type="scientific">Streptomyces sp. NBC_00093</name>
    <dbReference type="NCBI Taxonomy" id="2975649"/>
    <lineage>
        <taxon>Bacteria</taxon>
        <taxon>Bacillati</taxon>
        <taxon>Actinomycetota</taxon>
        <taxon>Actinomycetes</taxon>
        <taxon>Kitasatosporales</taxon>
        <taxon>Streptomycetaceae</taxon>
        <taxon>Streptomyces</taxon>
    </lineage>
</organism>
<dbReference type="PROSITE" id="PS51257">
    <property type="entry name" value="PROKAR_LIPOPROTEIN"/>
    <property type="match status" value="1"/>
</dbReference>
<gene>
    <name evidence="1" type="ORF">OHA22_20880</name>
</gene>
<name>A0AAU1ZZS3_9ACTN</name>
<dbReference type="AlphaFoldDB" id="A0AAU1ZZS3"/>
<dbReference type="EMBL" id="CP108222">
    <property type="protein sequence ID" value="WTT17822.1"/>
    <property type="molecule type" value="Genomic_DNA"/>
</dbReference>
<proteinExistence type="predicted"/>
<protein>
    <recommendedName>
        <fullName evidence="2">Lipoprotein</fullName>
    </recommendedName>
</protein>
<evidence type="ECO:0008006" key="2">
    <source>
        <dbReference type="Google" id="ProtNLM"/>
    </source>
</evidence>
<reference evidence="1" key="1">
    <citation type="submission" date="2022-10" db="EMBL/GenBank/DDBJ databases">
        <title>The complete genomes of actinobacterial strains from the NBC collection.</title>
        <authorList>
            <person name="Joergensen T.S."/>
            <person name="Alvarez Arevalo M."/>
            <person name="Sterndorff E.B."/>
            <person name="Faurdal D."/>
            <person name="Vuksanovic O."/>
            <person name="Mourched A.-S."/>
            <person name="Charusanti P."/>
            <person name="Shaw S."/>
            <person name="Blin K."/>
            <person name="Weber T."/>
        </authorList>
    </citation>
    <scope>NUCLEOTIDE SEQUENCE</scope>
    <source>
        <strain evidence="1">NBC_00093</strain>
    </source>
</reference>
<accession>A0AAU1ZZS3</accession>
<evidence type="ECO:0000313" key="1">
    <source>
        <dbReference type="EMBL" id="WTT17822.1"/>
    </source>
</evidence>